<protein>
    <recommendedName>
        <fullName evidence="6">Cyclin-dependent kinase inhibitor domain-containing protein</fullName>
    </recommendedName>
</protein>
<keyword evidence="8" id="KW-1185">Reference proteome</keyword>
<feature type="region of interest" description="Disordered" evidence="5">
    <location>
        <begin position="143"/>
        <end position="177"/>
    </location>
</feature>
<dbReference type="InterPro" id="IPR044275">
    <property type="entry name" value="KRP"/>
</dbReference>
<sequence length="238" mass="26892">MGKYMKKAKLTGEVMSVMDFSQSSLGVRTRAKTLALQKLQASRTTDTPTPEQHHELQFLQLRSRKLEKPPLQQSSCYRQQSPNPRLVTSRLVIRSGGSGSVGSGPSGSSYVKVRALCESQLVAEEDREANCYFGSEEASFGENHIDFDGRERGTRESTPCSFIKDSNDNTTPGSSTRHTARYASNQIMQKIMPSAQEIEEFFALHAQEQQRLFSEKYNFDILNEKPLNGRYEWVRVQP</sequence>
<dbReference type="GO" id="GO:0051726">
    <property type="term" value="P:regulation of cell cycle"/>
    <property type="evidence" value="ECO:0007669"/>
    <property type="project" value="InterPro"/>
</dbReference>
<gene>
    <name evidence="7" type="ORF">E3N88_36383</name>
</gene>
<dbReference type="PANTHER" id="PTHR46776">
    <property type="entry name" value="CYCLIN-DEPENDENT KINASE INHIBITOR 4-RELATED"/>
    <property type="match status" value="1"/>
</dbReference>
<organism evidence="7 8">
    <name type="scientific">Mikania micrantha</name>
    <name type="common">bitter vine</name>
    <dbReference type="NCBI Taxonomy" id="192012"/>
    <lineage>
        <taxon>Eukaryota</taxon>
        <taxon>Viridiplantae</taxon>
        <taxon>Streptophyta</taxon>
        <taxon>Embryophyta</taxon>
        <taxon>Tracheophyta</taxon>
        <taxon>Spermatophyta</taxon>
        <taxon>Magnoliopsida</taxon>
        <taxon>eudicotyledons</taxon>
        <taxon>Gunneridae</taxon>
        <taxon>Pentapetalae</taxon>
        <taxon>asterids</taxon>
        <taxon>campanulids</taxon>
        <taxon>Asterales</taxon>
        <taxon>Asteraceae</taxon>
        <taxon>Asteroideae</taxon>
        <taxon>Heliantheae alliance</taxon>
        <taxon>Eupatorieae</taxon>
        <taxon>Mikania</taxon>
    </lineage>
</organism>
<evidence type="ECO:0000256" key="2">
    <source>
        <dbReference type="ARBA" id="ARBA00010274"/>
    </source>
</evidence>
<dbReference type="InterPro" id="IPR003175">
    <property type="entry name" value="CDI_dom"/>
</dbReference>
<evidence type="ECO:0000256" key="4">
    <source>
        <dbReference type="ARBA" id="ARBA00023306"/>
    </source>
</evidence>
<reference evidence="7 8" key="1">
    <citation type="submission" date="2019-05" db="EMBL/GenBank/DDBJ databases">
        <title>Mikania micrantha, genome provides insights into the molecular mechanism of rapid growth.</title>
        <authorList>
            <person name="Liu B."/>
        </authorList>
    </citation>
    <scope>NUCLEOTIDE SEQUENCE [LARGE SCALE GENOMIC DNA]</scope>
    <source>
        <strain evidence="7">NLD-2019</strain>
        <tissue evidence="7">Leaf</tissue>
    </source>
</reference>
<dbReference type="EMBL" id="SZYD01000017">
    <property type="protein sequence ID" value="KAD3068503.1"/>
    <property type="molecule type" value="Genomic_DNA"/>
</dbReference>
<evidence type="ECO:0000313" key="8">
    <source>
        <dbReference type="Proteomes" id="UP000326396"/>
    </source>
</evidence>
<feature type="compositionally biased region" description="Polar residues" evidence="5">
    <location>
        <begin position="168"/>
        <end position="177"/>
    </location>
</feature>
<comment type="similarity">
    <text evidence="2">Belongs to the CDI family. ICK/KRP subfamily.</text>
</comment>
<dbReference type="OrthoDB" id="6373236at2759"/>
<proteinExistence type="inferred from homology"/>
<comment type="subcellular location">
    <subcellularLocation>
        <location evidence="1">Nucleus</location>
        <location evidence="1">Nucleoplasm</location>
    </subcellularLocation>
</comment>
<evidence type="ECO:0000259" key="6">
    <source>
        <dbReference type="Pfam" id="PF02234"/>
    </source>
</evidence>
<evidence type="ECO:0000256" key="5">
    <source>
        <dbReference type="SAM" id="MobiDB-lite"/>
    </source>
</evidence>
<keyword evidence="3" id="KW-0649">Protein kinase inhibitor</keyword>
<dbReference type="Gene3D" id="4.10.365.10">
    <property type="entry name" value="p27"/>
    <property type="match status" value="1"/>
</dbReference>
<evidence type="ECO:0000256" key="3">
    <source>
        <dbReference type="ARBA" id="ARBA00023013"/>
    </source>
</evidence>
<dbReference type="PIRSF" id="PIRSF017811">
    <property type="entry name" value="CDK_inhib_pln"/>
    <property type="match status" value="1"/>
</dbReference>
<dbReference type="GO" id="GO:0005654">
    <property type="term" value="C:nucleoplasm"/>
    <property type="evidence" value="ECO:0007669"/>
    <property type="project" value="UniProtKB-SubCell"/>
</dbReference>
<dbReference type="InterPro" id="IPR044898">
    <property type="entry name" value="CDI_dom_sf"/>
</dbReference>
<feature type="domain" description="Cyclin-dependent kinase inhibitor" evidence="6">
    <location>
        <begin position="192"/>
        <end position="236"/>
    </location>
</feature>
<comment type="caution">
    <text evidence="7">The sequence shown here is derived from an EMBL/GenBank/DDBJ whole genome shotgun (WGS) entry which is preliminary data.</text>
</comment>
<dbReference type="Proteomes" id="UP000326396">
    <property type="component" value="Linkage Group LG7"/>
</dbReference>
<dbReference type="GO" id="GO:0004861">
    <property type="term" value="F:cyclin-dependent protein serine/threonine kinase inhibitor activity"/>
    <property type="evidence" value="ECO:0007669"/>
    <property type="project" value="InterPro"/>
</dbReference>
<dbReference type="AlphaFoldDB" id="A0A5N6M6D0"/>
<dbReference type="Pfam" id="PF02234">
    <property type="entry name" value="CDI"/>
    <property type="match status" value="1"/>
</dbReference>
<feature type="compositionally biased region" description="Basic and acidic residues" evidence="5">
    <location>
        <begin position="143"/>
        <end position="155"/>
    </location>
</feature>
<keyword evidence="4" id="KW-0131">Cell cycle</keyword>
<evidence type="ECO:0000313" key="7">
    <source>
        <dbReference type="EMBL" id="KAD3068503.1"/>
    </source>
</evidence>
<name>A0A5N6M6D0_9ASTR</name>
<accession>A0A5N6M6D0</accession>
<evidence type="ECO:0000256" key="1">
    <source>
        <dbReference type="ARBA" id="ARBA00004642"/>
    </source>
</evidence>